<organism evidence="2 3">
    <name type="scientific">Umezawaea endophytica</name>
    <dbReference type="NCBI Taxonomy" id="1654476"/>
    <lineage>
        <taxon>Bacteria</taxon>
        <taxon>Bacillati</taxon>
        <taxon>Actinomycetota</taxon>
        <taxon>Actinomycetes</taxon>
        <taxon>Pseudonocardiales</taxon>
        <taxon>Pseudonocardiaceae</taxon>
        <taxon>Umezawaea</taxon>
    </lineage>
</organism>
<dbReference type="AlphaFoldDB" id="A0A9X2VG35"/>
<dbReference type="RefSeq" id="WP_259621534.1">
    <property type="nucleotide sequence ID" value="NZ_JANYMP010000002.1"/>
</dbReference>
<dbReference type="EMBL" id="JANYMP010000002">
    <property type="protein sequence ID" value="MCS7476013.1"/>
    <property type="molecule type" value="Genomic_DNA"/>
</dbReference>
<gene>
    <name evidence="2" type="ORF">NZH93_04030</name>
</gene>
<dbReference type="Proteomes" id="UP001141259">
    <property type="component" value="Unassembled WGS sequence"/>
</dbReference>
<evidence type="ECO:0000313" key="3">
    <source>
        <dbReference type="Proteomes" id="UP001141259"/>
    </source>
</evidence>
<proteinExistence type="predicted"/>
<comment type="caution">
    <text evidence="2">The sequence shown here is derived from an EMBL/GenBank/DDBJ whole genome shotgun (WGS) entry which is preliminary data.</text>
</comment>
<keyword evidence="1" id="KW-1133">Transmembrane helix</keyword>
<protein>
    <submittedName>
        <fullName evidence="2">Uncharacterized protein</fullName>
    </submittedName>
</protein>
<keyword evidence="1" id="KW-0812">Transmembrane</keyword>
<accession>A0A9X2VG35</accession>
<evidence type="ECO:0000313" key="2">
    <source>
        <dbReference type="EMBL" id="MCS7476013.1"/>
    </source>
</evidence>
<evidence type="ECO:0000256" key="1">
    <source>
        <dbReference type="SAM" id="Phobius"/>
    </source>
</evidence>
<feature type="transmembrane region" description="Helical" evidence="1">
    <location>
        <begin position="6"/>
        <end position="26"/>
    </location>
</feature>
<reference evidence="2" key="1">
    <citation type="submission" date="2022-08" db="EMBL/GenBank/DDBJ databases">
        <authorList>
            <person name="Tistechok S."/>
            <person name="Samborskyy M."/>
            <person name="Roman I."/>
        </authorList>
    </citation>
    <scope>NUCLEOTIDE SEQUENCE</scope>
    <source>
        <strain evidence="2">DSM 103496</strain>
    </source>
</reference>
<sequence length="341" mass="39080">MHRLLFELWPLLVICALLLAVYELYLHHRLLSEIARIAGPGIVETLLPQQVMRTFLSSIYGENDANDDVLTGVLGGEGLRPLGGDLTISTHTTVDYELRAVDYETYHLTSTVSYSFKKNVAVDQFVIFATSNALLRDSIINGSRLPLFELWFIPDTSLFRDSTEDMVQSVRIGIDYIDGEGQRRVAESSRIRLLDVKFDRWADYLTFFRESMGPLPRQNPRSHMSDLRIFKCDLSGIADDDHVVHAIERLTVRSTTRQRIDDGYCYWQSPYPCYVERITMNAKELTLDGAPTREFRIVPFTFRSNTSSARWLRADELGDLDVRSWLLPGHGVALLWRDQVP</sequence>
<keyword evidence="3" id="KW-1185">Reference proteome</keyword>
<name>A0A9X2VG35_9PSEU</name>
<keyword evidence="1" id="KW-0472">Membrane</keyword>